<feature type="transmembrane region" description="Helical" evidence="1">
    <location>
        <begin position="195"/>
        <end position="213"/>
    </location>
</feature>
<name>A0A842IY07_9FLAO</name>
<dbReference type="Proteomes" id="UP000533900">
    <property type="component" value="Unassembled WGS sequence"/>
</dbReference>
<evidence type="ECO:0000313" key="3">
    <source>
        <dbReference type="Proteomes" id="UP000533900"/>
    </source>
</evidence>
<keyword evidence="1" id="KW-0812">Transmembrane</keyword>
<keyword evidence="1" id="KW-1133">Transmembrane helix</keyword>
<dbReference type="EMBL" id="JACLCP010000006">
    <property type="protein sequence ID" value="MBC2846563.1"/>
    <property type="molecule type" value="Genomic_DNA"/>
</dbReference>
<feature type="transmembrane region" description="Helical" evidence="1">
    <location>
        <begin position="114"/>
        <end position="133"/>
    </location>
</feature>
<keyword evidence="3" id="KW-1185">Reference proteome</keyword>
<feature type="transmembrane region" description="Helical" evidence="1">
    <location>
        <begin position="21"/>
        <end position="39"/>
    </location>
</feature>
<evidence type="ECO:0008006" key="4">
    <source>
        <dbReference type="Google" id="ProtNLM"/>
    </source>
</evidence>
<proteinExistence type="predicted"/>
<keyword evidence="1" id="KW-0472">Membrane</keyword>
<feature type="transmembrane region" description="Helical" evidence="1">
    <location>
        <begin position="171"/>
        <end position="188"/>
    </location>
</feature>
<dbReference type="AlphaFoldDB" id="A0A842IY07"/>
<accession>A0A842IY07</accession>
<dbReference type="RefSeq" id="WP_185790279.1">
    <property type="nucleotide sequence ID" value="NZ_JACLCP010000006.1"/>
</dbReference>
<reference evidence="2" key="1">
    <citation type="submission" date="2020-08" db="EMBL/GenBank/DDBJ databases">
        <title>Winogradskyella ouciana sp. nov., isolated from the hadal seawater of the Mariana Trench.</title>
        <authorList>
            <person name="He X."/>
        </authorList>
    </citation>
    <scope>NUCLEOTIDE SEQUENCE [LARGE SCALE GENOMIC DNA]</scope>
    <source>
        <strain evidence="2">KCTC 52348</strain>
    </source>
</reference>
<sequence>MTSINQPSWSLFEKIGFRFSFVYFLLFIAFQNNSAYPFWYDIFTLPLKWTREFIPWLGENVFHLSEPVFIGMTGSGDTTYDFLVLFCIASLALLCTLVWSFIDRKRQNYSKLYYWLTVAIRYYVGFMLISYGYSKVIQLQFPSPSPYRLIEPYGESSPMGLAWTFLGFSKGYNMFMGIAELLAGLLLFRKTMTFGAFLTLMTAMNIMAVNYFYDIPVKIVSTHLVIMTLFLLIPNIKRLTLFFFTDINTKLKVIKRPNFKKGLNIAMNSLKAVLVGYVIIYGFIETLDAQKQYGSKAPKPDLYGVYEVTDFIINGDTITDYKNEKLWKSIAVQWPGSLQIRRFSGSKISYYGTEKDSLTDDRLKLTRWGKADESFYMNYKKIDSTGLNFNFIFDGDTIQGYTKRFYKEDFILNSRGFHWISEQAYNR</sequence>
<evidence type="ECO:0000256" key="1">
    <source>
        <dbReference type="SAM" id="Phobius"/>
    </source>
</evidence>
<comment type="caution">
    <text evidence="2">The sequence shown here is derived from an EMBL/GenBank/DDBJ whole genome shotgun (WGS) entry which is preliminary data.</text>
</comment>
<gene>
    <name evidence="2" type="ORF">H7F21_15770</name>
</gene>
<feature type="transmembrane region" description="Helical" evidence="1">
    <location>
        <begin position="219"/>
        <end position="244"/>
    </location>
</feature>
<evidence type="ECO:0000313" key="2">
    <source>
        <dbReference type="EMBL" id="MBC2846563.1"/>
    </source>
</evidence>
<organism evidence="2 3">
    <name type="scientific">Winogradskyella flava</name>
    <dbReference type="NCBI Taxonomy" id="1884876"/>
    <lineage>
        <taxon>Bacteria</taxon>
        <taxon>Pseudomonadati</taxon>
        <taxon>Bacteroidota</taxon>
        <taxon>Flavobacteriia</taxon>
        <taxon>Flavobacteriales</taxon>
        <taxon>Flavobacteriaceae</taxon>
        <taxon>Winogradskyella</taxon>
    </lineage>
</organism>
<feature type="transmembrane region" description="Helical" evidence="1">
    <location>
        <begin position="265"/>
        <end position="284"/>
    </location>
</feature>
<protein>
    <recommendedName>
        <fullName evidence="4">DoxX family protein</fullName>
    </recommendedName>
</protein>
<feature type="transmembrane region" description="Helical" evidence="1">
    <location>
        <begin position="82"/>
        <end position="102"/>
    </location>
</feature>